<dbReference type="GO" id="GO:0006351">
    <property type="term" value="P:DNA-templated transcription"/>
    <property type="evidence" value="ECO:0007669"/>
    <property type="project" value="InterPro"/>
</dbReference>
<accession>A0A9P4MBE3</accession>
<comment type="caution">
    <text evidence="5">The sequence shown here is derived from an EMBL/GenBank/DDBJ whole genome shotgun (WGS) entry which is preliminary data.</text>
</comment>
<dbReference type="GO" id="GO:0000981">
    <property type="term" value="F:DNA-binding transcription factor activity, RNA polymerase II-specific"/>
    <property type="evidence" value="ECO:0007669"/>
    <property type="project" value="InterPro"/>
</dbReference>
<dbReference type="Pfam" id="PF00172">
    <property type="entry name" value="Zn_clus"/>
    <property type="match status" value="1"/>
</dbReference>
<feature type="region of interest" description="Disordered" evidence="3">
    <location>
        <begin position="101"/>
        <end position="150"/>
    </location>
</feature>
<evidence type="ECO:0000256" key="2">
    <source>
        <dbReference type="ARBA" id="ARBA00023242"/>
    </source>
</evidence>
<dbReference type="GO" id="GO:0008270">
    <property type="term" value="F:zinc ion binding"/>
    <property type="evidence" value="ECO:0007669"/>
    <property type="project" value="InterPro"/>
</dbReference>
<dbReference type="Proteomes" id="UP000799772">
    <property type="component" value="Unassembled WGS sequence"/>
</dbReference>
<feature type="region of interest" description="Disordered" evidence="3">
    <location>
        <begin position="53"/>
        <end position="72"/>
    </location>
</feature>
<feature type="compositionally biased region" description="Low complexity" evidence="3">
    <location>
        <begin position="132"/>
        <end position="142"/>
    </location>
</feature>
<evidence type="ECO:0000256" key="3">
    <source>
        <dbReference type="SAM" id="MobiDB-lite"/>
    </source>
</evidence>
<feature type="compositionally biased region" description="Polar residues" evidence="3">
    <location>
        <begin position="102"/>
        <end position="130"/>
    </location>
</feature>
<evidence type="ECO:0000313" key="5">
    <source>
        <dbReference type="EMBL" id="KAF2101307.1"/>
    </source>
</evidence>
<dbReference type="SMART" id="SM00906">
    <property type="entry name" value="Fungal_trans"/>
    <property type="match status" value="1"/>
</dbReference>
<sequence length="625" mass="69428">MEQASQGRSSGIRIIGKSRRTTACNYCRAKKIRCNGSIPCANCLDRGEECVVTDTRRSRTQGSKNHDSADLSRRVQQLEALLGTGTGISKLQHVSQDLGLETRQSQTGSSIPQSLTPIHPQSSDQTSIPLQDSDPSPDVVDVQNTEQEDSSVYVKETPDLEYYGMSAMSCILLFTARSGMGHLKAYFEETPEEAFGIVERPWFESRLRAHFNGTIPDDKAWYALRNVIWASGCRIVLSKTASFREVSQASWAFFENALSVHTEILLVRASMVAVQALALMAYYSEGLGKTSLQYMLCSNAMRLACSKGLHRQPARSWNLSLHEVEHRNWMFWSIYCLEKHICSRPGRPSVMDDDEISCHVPQSASNKQHSSTVYCHILIKLMQLSSNAKKRLSSARALRQPPDQLIENVRDLNKGLHELKCSVQHEFSLDNPLEISQLPHDTAASAQSDASLNAVAQASRSAILATRQIRVDASCSALIALYSPVYSFIHLFIHVLRGTSTTTTQSDVALLDVAAGYFSNVEFATEFELKLSFAREVCHYARLAVDQKNENNKRQGIDKTRDTADDMITPPAGRFPNEVDAGGTAALTRNEDEFFGWLPDEDLELWSTLLPFAEDGGSAPGYGNW</sequence>
<feature type="compositionally biased region" description="Basic and acidic residues" evidence="3">
    <location>
        <begin position="551"/>
        <end position="564"/>
    </location>
</feature>
<evidence type="ECO:0000259" key="4">
    <source>
        <dbReference type="PROSITE" id="PS50048"/>
    </source>
</evidence>
<keyword evidence="1" id="KW-0479">Metal-binding</keyword>
<dbReference type="SMART" id="SM00066">
    <property type="entry name" value="GAL4"/>
    <property type="match status" value="1"/>
</dbReference>
<keyword evidence="6" id="KW-1185">Reference proteome</keyword>
<dbReference type="InterPro" id="IPR050987">
    <property type="entry name" value="AtrR-like"/>
</dbReference>
<dbReference type="InterPro" id="IPR007219">
    <property type="entry name" value="XnlR_reg_dom"/>
</dbReference>
<dbReference type="AlphaFoldDB" id="A0A9P4MBE3"/>
<feature type="region of interest" description="Disordered" evidence="3">
    <location>
        <begin position="551"/>
        <end position="574"/>
    </location>
</feature>
<dbReference type="PROSITE" id="PS50048">
    <property type="entry name" value="ZN2_CY6_FUNGAL_2"/>
    <property type="match status" value="1"/>
</dbReference>
<dbReference type="PROSITE" id="PS00463">
    <property type="entry name" value="ZN2_CY6_FUNGAL_1"/>
    <property type="match status" value="1"/>
</dbReference>
<organism evidence="5 6">
    <name type="scientific">Rhizodiscina lignyota</name>
    <dbReference type="NCBI Taxonomy" id="1504668"/>
    <lineage>
        <taxon>Eukaryota</taxon>
        <taxon>Fungi</taxon>
        <taxon>Dikarya</taxon>
        <taxon>Ascomycota</taxon>
        <taxon>Pezizomycotina</taxon>
        <taxon>Dothideomycetes</taxon>
        <taxon>Pleosporomycetidae</taxon>
        <taxon>Aulographales</taxon>
        <taxon>Rhizodiscinaceae</taxon>
        <taxon>Rhizodiscina</taxon>
    </lineage>
</organism>
<dbReference type="Gene3D" id="4.10.240.10">
    <property type="entry name" value="Zn(2)-C6 fungal-type DNA-binding domain"/>
    <property type="match status" value="1"/>
</dbReference>
<dbReference type="Pfam" id="PF04082">
    <property type="entry name" value="Fungal_trans"/>
    <property type="match status" value="1"/>
</dbReference>
<dbReference type="CDD" id="cd00067">
    <property type="entry name" value="GAL4"/>
    <property type="match status" value="1"/>
</dbReference>
<dbReference type="CDD" id="cd12148">
    <property type="entry name" value="fungal_TF_MHR"/>
    <property type="match status" value="1"/>
</dbReference>
<protein>
    <recommendedName>
        <fullName evidence="4">Zn(2)-C6 fungal-type domain-containing protein</fullName>
    </recommendedName>
</protein>
<proteinExistence type="predicted"/>
<keyword evidence="2" id="KW-0539">Nucleus</keyword>
<name>A0A9P4MBE3_9PEZI</name>
<dbReference type="OrthoDB" id="39175at2759"/>
<dbReference type="SUPFAM" id="SSF57701">
    <property type="entry name" value="Zn2/Cys6 DNA-binding domain"/>
    <property type="match status" value="1"/>
</dbReference>
<dbReference type="GO" id="GO:0003677">
    <property type="term" value="F:DNA binding"/>
    <property type="evidence" value="ECO:0007669"/>
    <property type="project" value="InterPro"/>
</dbReference>
<evidence type="ECO:0000256" key="1">
    <source>
        <dbReference type="ARBA" id="ARBA00022723"/>
    </source>
</evidence>
<dbReference type="InterPro" id="IPR001138">
    <property type="entry name" value="Zn2Cys6_DnaBD"/>
</dbReference>
<feature type="domain" description="Zn(2)-C6 fungal-type" evidence="4">
    <location>
        <begin position="23"/>
        <end position="52"/>
    </location>
</feature>
<gene>
    <name evidence="5" type="ORF">NA57DRAFT_72748</name>
</gene>
<evidence type="ECO:0000313" key="6">
    <source>
        <dbReference type="Proteomes" id="UP000799772"/>
    </source>
</evidence>
<reference evidence="5" key="1">
    <citation type="journal article" date="2020" name="Stud. Mycol.">
        <title>101 Dothideomycetes genomes: a test case for predicting lifestyles and emergence of pathogens.</title>
        <authorList>
            <person name="Haridas S."/>
            <person name="Albert R."/>
            <person name="Binder M."/>
            <person name="Bloem J."/>
            <person name="Labutti K."/>
            <person name="Salamov A."/>
            <person name="Andreopoulos B."/>
            <person name="Baker S."/>
            <person name="Barry K."/>
            <person name="Bills G."/>
            <person name="Bluhm B."/>
            <person name="Cannon C."/>
            <person name="Castanera R."/>
            <person name="Culley D."/>
            <person name="Daum C."/>
            <person name="Ezra D."/>
            <person name="Gonzalez J."/>
            <person name="Henrissat B."/>
            <person name="Kuo A."/>
            <person name="Liang C."/>
            <person name="Lipzen A."/>
            <person name="Lutzoni F."/>
            <person name="Magnuson J."/>
            <person name="Mondo S."/>
            <person name="Nolan M."/>
            <person name="Ohm R."/>
            <person name="Pangilinan J."/>
            <person name="Park H.-J."/>
            <person name="Ramirez L."/>
            <person name="Alfaro M."/>
            <person name="Sun H."/>
            <person name="Tritt A."/>
            <person name="Yoshinaga Y."/>
            <person name="Zwiers L.-H."/>
            <person name="Turgeon B."/>
            <person name="Goodwin S."/>
            <person name="Spatafora J."/>
            <person name="Crous P."/>
            <person name="Grigoriev I."/>
        </authorList>
    </citation>
    <scope>NUCLEOTIDE SEQUENCE</scope>
    <source>
        <strain evidence="5">CBS 133067</strain>
    </source>
</reference>
<dbReference type="EMBL" id="ML978123">
    <property type="protein sequence ID" value="KAF2101307.1"/>
    <property type="molecule type" value="Genomic_DNA"/>
</dbReference>
<dbReference type="PANTHER" id="PTHR46910">
    <property type="entry name" value="TRANSCRIPTION FACTOR PDR1"/>
    <property type="match status" value="1"/>
</dbReference>
<dbReference type="PANTHER" id="PTHR46910:SF25">
    <property type="entry name" value="ABC-TRANSPORTER-REGULATING TRANSCRIPTION FACTOR"/>
    <property type="match status" value="1"/>
</dbReference>
<dbReference type="InterPro" id="IPR036864">
    <property type="entry name" value="Zn2-C6_fun-type_DNA-bd_sf"/>
</dbReference>